<dbReference type="Gene3D" id="3.40.30.10">
    <property type="entry name" value="Glutaredoxin"/>
    <property type="match status" value="1"/>
</dbReference>
<dbReference type="SUPFAM" id="SSF52833">
    <property type="entry name" value="Thioredoxin-like"/>
    <property type="match status" value="1"/>
</dbReference>
<evidence type="ECO:0000313" key="2">
    <source>
        <dbReference type="EMBL" id="PFG17518.1"/>
    </source>
</evidence>
<dbReference type="CDD" id="cd03024">
    <property type="entry name" value="DsbA_FrnE"/>
    <property type="match status" value="1"/>
</dbReference>
<dbReference type="Proteomes" id="UP000226079">
    <property type="component" value="Unassembled WGS sequence"/>
</dbReference>
<keyword evidence="3" id="KW-1185">Reference proteome</keyword>
<protein>
    <submittedName>
        <fullName evidence="2">Putative DsbA family dithiol-disulfide isomerase</fullName>
    </submittedName>
</protein>
<gene>
    <name evidence="2" type="ORF">ATK74_2091</name>
</gene>
<evidence type="ECO:0000313" key="3">
    <source>
        <dbReference type="Proteomes" id="UP000226079"/>
    </source>
</evidence>
<dbReference type="PANTHER" id="PTHR13887">
    <property type="entry name" value="GLUTATHIONE S-TRANSFERASE KAPPA"/>
    <property type="match status" value="1"/>
</dbReference>
<dbReference type="PANTHER" id="PTHR13887:SF41">
    <property type="entry name" value="THIOREDOXIN SUPERFAMILY PROTEIN"/>
    <property type="match status" value="1"/>
</dbReference>
<dbReference type="RefSeq" id="WP_098460938.1">
    <property type="nucleotide sequence ID" value="NZ_PDJC01000001.1"/>
</dbReference>
<dbReference type="AlphaFoldDB" id="A0A2A9CT25"/>
<keyword evidence="2" id="KW-0413">Isomerase</keyword>
<dbReference type="InterPro" id="IPR001853">
    <property type="entry name" value="DSBA-like_thioredoxin_dom"/>
</dbReference>
<proteinExistence type="predicted"/>
<feature type="domain" description="DSBA-like thioredoxin" evidence="1">
    <location>
        <begin position="3"/>
        <end position="205"/>
    </location>
</feature>
<dbReference type="GO" id="GO:0016853">
    <property type="term" value="F:isomerase activity"/>
    <property type="evidence" value="ECO:0007669"/>
    <property type="project" value="UniProtKB-KW"/>
</dbReference>
<name>A0A2A9CT25_9ACTN</name>
<dbReference type="Pfam" id="PF01323">
    <property type="entry name" value="DSBA"/>
    <property type="match status" value="1"/>
</dbReference>
<accession>A0A2A9CT25</accession>
<reference evidence="2 3" key="1">
    <citation type="submission" date="2017-10" db="EMBL/GenBank/DDBJ databases">
        <title>Sequencing the genomes of 1000 actinobacteria strains.</title>
        <authorList>
            <person name="Klenk H.-P."/>
        </authorList>
    </citation>
    <scope>NUCLEOTIDE SEQUENCE [LARGE SCALE GENOMIC DNA]</scope>
    <source>
        <strain evidence="2 3">DSM 15597</strain>
    </source>
</reference>
<dbReference type="OrthoDB" id="9799122at2"/>
<organism evidence="2 3">
    <name type="scientific">Propionicimonas paludicola</name>
    <dbReference type="NCBI Taxonomy" id="185243"/>
    <lineage>
        <taxon>Bacteria</taxon>
        <taxon>Bacillati</taxon>
        <taxon>Actinomycetota</taxon>
        <taxon>Actinomycetes</taxon>
        <taxon>Propionibacteriales</taxon>
        <taxon>Nocardioidaceae</taxon>
        <taxon>Propionicimonas</taxon>
    </lineage>
</organism>
<comment type="caution">
    <text evidence="2">The sequence shown here is derived from an EMBL/GenBank/DDBJ whole genome shotgun (WGS) entry which is preliminary data.</text>
</comment>
<sequence>MKIEIWSDIACPWCYIGLSRFQQALDGFEHRDQVTVQLRSFQLDPTLPESYEGSEAEYLASSKGLDLGRASAMISQVAAVGAADGLPFDFDALSVANSRRAHRLLHLAQRQDPSGATTWALKKALFTAHFAEGRSIWDESVLRDLAASVGLTELGDLDSDQVDAEVEADIVQAGRLGIHAVPTFVFADKYGVSGAQPVEAFAEAIEQVWHELNPTPLITLATGSDNPSCGIDGC</sequence>
<dbReference type="InterPro" id="IPR036249">
    <property type="entry name" value="Thioredoxin-like_sf"/>
</dbReference>
<evidence type="ECO:0000259" key="1">
    <source>
        <dbReference type="Pfam" id="PF01323"/>
    </source>
</evidence>
<dbReference type="GO" id="GO:0016491">
    <property type="term" value="F:oxidoreductase activity"/>
    <property type="evidence" value="ECO:0007669"/>
    <property type="project" value="InterPro"/>
</dbReference>
<dbReference type="EMBL" id="PDJC01000001">
    <property type="protein sequence ID" value="PFG17518.1"/>
    <property type="molecule type" value="Genomic_DNA"/>
</dbReference>